<reference evidence="1 2" key="1">
    <citation type="submission" date="2013-06" db="EMBL/GenBank/DDBJ databases">
        <authorList>
            <person name="Weinstock G."/>
            <person name="Sodergren E."/>
            <person name="Lobos E.A."/>
            <person name="Fulton L."/>
            <person name="Fulton R."/>
            <person name="Courtney L."/>
            <person name="Fronick C."/>
            <person name="O'Laughlin M."/>
            <person name="Godfrey J."/>
            <person name="Wilson R.M."/>
            <person name="Miner T."/>
            <person name="Farmer C."/>
            <person name="Delehaunty K."/>
            <person name="Cordes M."/>
            <person name="Minx P."/>
            <person name="Tomlinson C."/>
            <person name="Chen J."/>
            <person name="Wollam A."/>
            <person name="Pepin K.H."/>
            <person name="Bhonagiri V."/>
            <person name="Zhang X."/>
            <person name="Warren W."/>
            <person name="Mitreva M."/>
            <person name="Mardis E.R."/>
            <person name="Wilson R.K."/>
        </authorList>
    </citation>
    <scope>NUCLEOTIDE SEQUENCE [LARGE SCALE GENOMIC DNA]</scope>
    <source>
        <strain evidence="1 2">F0279</strain>
    </source>
</reference>
<protein>
    <submittedName>
        <fullName evidence="1">Uncharacterized protein</fullName>
    </submittedName>
</protein>
<sequence>MEVIFMNMEIVQICDITLAVKFALKTKTNIEYFPFEYERSIEFLFSKNKIDFLEKNYKVGNIEEWFDYCLKLSLEDIKILLPVSSKNLNIPNDLNTEKIKLICYFKNNLILYFTPKWKKTSGGWNIIYTAHKYENSINGKFKFYDNTEDFKNVLSKIATLADKINFPNFGNTFRKAFNILNGESFENIRNTFYGQTLFKMPEINARLFYSAKISNVFGGMGSWNDSPPYYAHEKGLESEYDSLSEELLTQIRLALLLNNARTLVTFSREMNCLRILVSI</sequence>
<dbReference type="Proteomes" id="UP000016626">
    <property type="component" value="Unassembled WGS sequence"/>
</dbReference>
<dbReference type="AlphaFoldDB" id="U2PWC3"/>
<evidence type="ECO:0000313" key="2">
    <source>
        <dbReference type="Proteomes" id="UP000016626"/>
    </source>
</evidence>
<gene>
    <name evidence="1" type="ORF">HMPREF9015_01863</name>
</gene>
<accession>U2PWC3</accession>
<dbReference type="PATRIC" id="fig|888055.3.peg.1788"/>
<proteinExistence type="predicted"/>
<comment type="caution">
    <text evidence="1">The sequence shown here is derived from an EMBL/GenBank/DDBJ whole genome shotgun (WGS) entry which is preliminary data.</text>
</comment>
<dbReference type="eggNOG" id="ENOG5033869">
    <property type="taxonomic scope" value="Bacteria"/>
</dbReference>
<name>U2PWC3_LEPWF</name>
<dbReference type="HOGENOM" id="CLU_097565_0_0_0"/>
<dbReference type="EMBL" id="AWVM01000099">
    <property type="protein sequence ID" value="ERK48396.1"/>
    <property type="molecule type" value="Genomic_DNA"/>
</dbReference>
<evidence type="ECO:0000313" key="1">
    <source>
        <dbReference type="EMBL" id="ERK48396.1"/>
    </source>
</evidence>
<organism evidence="1 2">
    <name type="scientific">Leptotrichia wadei (strain F0279)</name>
    <dbReference type="NCBI Taxonomy" id="888055"/>
    <lineage>
        <taxon>Bacteria</taxon>
        <taxon>Fusobacteriati</taxon>
        <taxon>Fusobacteriota</taxon>
        <taxon>Fusobacteriia</taxon>
        <taxon>Fusobacteriales</taxon>
        <taxon>Leptotrichiaceae</taxon>
        <taxon>Leptotrichia</taxon>
    </lineage>
</organism>